<reference evidence="2 3" key="1">
    <citation type="submission" date="2018-01" db="EMBL/GenBank/DDBJ databases">
        <title>Genomic Encyclopedia of Archaeal and Bacterial Type Strains, Phase II (KMG-II): from individual species to whole genera.</title>
        <authorList>
            <person name="Goeker M."/>
        </authorList>
    </citation>
    <scope>NUCLEOTIDE SEQUENCE [LARGE SCALE GENOMIC DNA]</scope>
    <source>
        <strain evidence="2 3">DSM 17023</strain>
    </source>
</reference>
<dbReference type="EMBL" id="PPCN01000018">
    <property type="protein sequence ID" value="POF28053.1"/>
    <property type="molecule type" value="Genomic_DNA"/>
</dbReference>
<feature type="domain" description="HTH cro/C1-type" evidence="1">
    <location>
        <begin position="16"/>
        <end position="70"/>
    </location>
</feature>
<dbReference type="SUPFAM" id="SSF47413">
    <property type="entry name" value="lambda repressor-like DNA-binding domains"/>
    <property type="match status" value="1"/>
</dbReference>
<protein>
    <submittedName>
        <fullName evidence="2">Helix-turn-helix protein</fullName>
    </submittedName>
</protein>
<accession>A0A2S3UKG5</accession>
<dbReference type="PROSITE" id="PS50943">
    <property type="entry name" value="HTH_CROC1"/>
    <property type="match status" value="1"/>
</dbReference>
<organism evidence="2 3">
    <name type="scientific">Roseibium marinum</name>
    <dbReference type="NCBI Taxonomy" id="281252"/>
    <lineage>
        <taxon>Bacteria</taxon>
        <taxon>Pseudomonadati</taxon>
        <taxon>Pseudomonadota</taxon>
        <taxon>Alphaproteobacteria</taxon>
        <taxon>Hyphomicrobiales</taxon>
        <taxon>Stappiaceae</taxon>
        <taxon>Roseibium</taxon>
    </lineage>
</organism>
<dbReference type="OrthoDB" id="123556at2"/>
<dbReference type="CDD" id="cd00093">
    <property type="entry name" value="HTH_XRE"/>
    <property type="match status" value="1"/>
</dbReference>
<evidence type="ECO:0000259" key="1">
    <source>
        <dbReference type="PROSITE" id="PS50943"/>
    </source>
</evidence>
<dbReference type="AlphaFoldDB" id="A0A2S3UKG5"/>
<evidence type="ECO:0000313" key="3">
    <source>
        <dbReference type="Proteomes" id="UP000236959"/>
    </source>
</evidence>
<sequence>MSNETAVLETSLGPSLRRWRVLNRVKQEALACDLGVSQSRISRWESGLAQPDGVERAKIIRLLRARPETAADRALLELVTLASEPVHLVCDLTHRLLAISPARAREWRLPVAQFMNRPLWRFASDGIRAMEFKLADHGWFEPMSADIFYDTERASFPEMTIPESRIRISRLPLSDGSFARLVREAPRDKLPA</sequence>
<dbReference type="InterPro" id="IPR010982">
    <property type="entry name" value="Lambda_DNA-bd_dom_sf"/>
</dbReference>
<name>A0A2S3UKG5_9HYPH</name>
<dbReference type="SMART" id="SM00530">
    <property type="entry name" value="HTH_XRE"/>
    <property type="match status" value="1"/>
</dbReference>
<dbReference type="RefSeq" id="WP_103225371.1">
    <property type="nucleotide sequence ID" value="NZ_PPCN01000018.1"/>
</dbReference>
<proteinExistence type="predicted"/>
<dbReference type="Pfam" id="PF01381">
    <property type="entry name" value="HTH_3"/>
    <property type="match status" value="1"/>
</dbReference>
<gene>
    <name evidence="2" type="ORF">CLV41_11857</name>
</gene>
<dbReference type="InterPro" id="IPR001387">
    <property type="entry name" value="Cro/C1-type_HTH"/>
</dbReference>
<dbReference type="Gene3D" id="1.10.260.40">
    <property type="entry name" value="lambda repressor-like DNA-binding domains"/>
    <property type="match status" value="1"/>
</dbReference>
<dbReference type="GO" id="GO:0003677">
    <property type="term" value="F:DNA binding"/>
    <property type="evidence" value="ECO:0007669"/>
    <property type="project" value="InterPro"/>
</dbReference>
<comment type="caution">
    <text evidence="2">The sequence shown here is derived from an EMBL/GenBank/DDBJ whole genome shotgun (WGS) entry which is preliminary data.</text>
</comment>
<evidence type="ECO:0000313" key="2">
    <source>
        <dbReference type="EMBL" id="POF28053.1"/>
    </source>
</evidence>
<keyword evidence="3" id="KW-1185">Reference proteome</keyword>
<dbReference type="Proteomes" id="UP000236959">
    <property type="component" value="Unassembled WGS sequence"/>
</dbReference>